<keyword evidence="2" id="KW-0472">Membrane</keyword>
<evidence type="ECO:0000256" key="1">
    <source>
        <dbReference type="SAM" id="MobiDB-lite"/>
    </source>
</evidence>
<dbReference type="EMBL" id="JAHQIW010007392">
    <property type="protein sequence ID" value="KAJ1374088.1"/>
    <property type="molecule type" value="Genomic_DNA"/>
</dbReference>
<feature type="compositionally biased region" description="Basic and acidic residues" evidence="1">
    <location>
        <begin position="1"/>
        <end position="12"/>
    </location>
</feature>
<keyword evidence="2" id="KW-0812">Transmembrane</keyword>
<feature type="compositionally biased region" description="Basic residues" evidence="1">
    <location>
        <begin position="13"/>
        <end position="25"/>
    </location>
</feature>
<comment type="caution">
    <text evidence="3">The sequence shown here is derived from an EMBL/GenBank/DDBJ whole genome shotgun (WGS) entry which is preliminary data.</text>
</comment>
<dbReference type="Proteomes" id="UP001196413">
    <property type="component" value="Unassembled WGS sequence"/>
</dbReference>
<evidence type="ECO:0000313" key="4">
    <source>
        <dbReference type="Proteomes" id="UP001196413"/>
    </source>
</evidence>
<gene>
    <name evidence="3" type="ORF">KIN20_036683</name>
</gene>
<evidence type="ECO:0000256" key="2">
    <source>
        <dbReference type="SAM" id="Phobius"/>
    </source>
</evidence>
<organism evidence="3 4">
    <name type="scientific">Parelaphostrongylus tenuis</name>
    <name type="common">Meningeal worm</name>
    <dbReference type="NCBI Taxonomy" id="148309"/>
    <lineage>
        <taxon>Eukaryota</taxon>
        <taxon>Metazoa</taxon>
        <taxon>Ecdysozoa</taxon>
        <taxon>Nematoda</taxon>
        <taxon>Chromadorea</taxon>
        <taxon>Rhabditida</taxon>
        <taxon>Rhabditina</taxon>
        <taxon>Rhabditomorpha</taxon>
        <taxon>Strongyloidea</taxon>
        <taxon>Metastrongylidae</taxon>
        <taxon>Parelaphostrongylus</taxon>
    </lineage>
</organism>
<sequence>MDAHKSYECYRDNHRRQSNHPHRQKLKRVDEMSYSVIWKNFLSLNGTSIEKSRQIELQRVVTHSTAGLSFPYMVLDFFYALIHFK</sequence>
<accession>A0AAD5RDI0</accession>
<protein>
    <submittedName>
        <fullName evidence="3">Uncharacterized protein</fullName>
    </submittedName>
</protein>
<keyword evidence="4" id="KW-1185">Reference proteome</keyword>
<feature type="region of interest" description="Disordered" evidence="1">
    <location>
        <begin position="1"/>
        <end position="25"/>
    </location>
</feature>
<name>A0AAD5RDI0_PARTN</name>
<keyword evidence="2" id="KW-1133">Transmembrane helix</keyword>
<reference evidence="3" key="1">
    <citation type="submission" date="2021-06" db="EMBL/GenBank/DDBJ databases">
        <title>Parelaphostrongylus tenuis whole genome reference sequence.</title>
        <authorList>
            <person name="Garwood T.J."/>
            <person name="Larsen P.A."/>
            <person name="Fountain-Jones N.M."/>
            <person name="Garbe J.R."/>
            <person name="Macchietto M.G."/>
            <person name="Kania S.A."/>
            <person name="Gerhold R.W."/>
            <person name="Richards J.E."/>
            <person name="Wolf T.M."/>
        </authorList>
    </citation>
    <scope>NUCLEOTIDE SEQUENCE</scope>
    <source>
        <strain evidence="3">MNPRO001-30</strain>
        <tissue evidence="3">Meninges</tissue>
    </source>
</reference>
<feature type="transmembrane region" description="Helical" evidence="2">
    <location>
        <begin position="60"/>
        <end position="82"/>
    </location>
</feature>
<proteinExistence type="predicted"/>
<evidence type="ECO:0000313" key="3">
    <source>
        <dbReference type="EMBL" id="KAJ1374088.1"/>
    </source>
</evidence>
<dbReference type="AlphaFoldDB" id="A0AAD5RDI0"/>